<proteinExistence type="inferred from homology"/>
<keyword evidence="3 12" id="KW-0813">Transport</keyword>
<reference evidence="13 14" key="1">
    <citation type="submission" date="2020-03" db="EMBL/GenBank/DDBJ databases">
        <title>Spirochaetal bacteria isolated from arthropods constitute a novel genus Entomospira genus novum within the order Spirochaetales.</title>
        <authorList>
            <person name="Grana-Miraglia L."/>
            <person name="Sikutova S."/>
            <person name="Fingerle V."/>
            <person name="Sing A."/>
            <person name="Castillo-Ramirez S."/>
            <person name="Margos G."/>
            <person name="Rudolf I."/>
        </authorList>
    </citation>
    <scope>NUCLEOTIDE SEQUENCE [LARGE SCALE GENOMIC DNA]</scope>
    <source>
        <strain evidence="13 14">BR193</strain>
    </source>
</reference>
<evidence type="ECO:0000256" key="9">
    <source>
        <dbReference type="ARBA" id="ARBA00023136"/>
    </source>
</evidence>
<dbReference type="AlphaFoldDB" id="A0A968GBC1"/>
<dbReference type="Pfam" id="PF00813">
    <property type="entry name" value="FliP"/>
    <property type="match status" value="1"/>
</dbReference>
<evidence type="ECO:0000256" key="2">
    <source>
        <dbReference type="ARBA" id="ARBA00021714"/>
    </source>
</evidence>
<feature type="transmembrane region" description="Helical" evidence="12">
    <location>
        <begin position="62"/>
        <end position="85"/>
    </location>
</feature>
<evidence type="ECO:0000256" key="12">
    <source>
        <dbReference type="RuleBase" id="RU362069"/>
    </source>
</evidence>
<evidence type="ECO:0000256" key="4">
    <source>
        <dbReference type="ARBA" id="ARBA00022475"/>
    </source>
</evidence>
<protein>
    <recommendedName>
        <fullName evidence="2 12">Flagellar biosynthetic protein FliP</fullName>
    </recommendedName>
</protein>
<evidence type="ECO:0000256" key="11">
    <source>
        <dbReference type="ARBA" id="ARBA00023225"/>
    </source>
</evidence>
<organism evidence="13 14">
    <name type="scientific">Entomospira entomophila</name>
    <dbReference type="NCBI Taxonomy" id="2719988"/>
    <lineage>
        <taxon>Bacteria</taxon>
        <taxon>Pseudomonadati</taxon>
        <taxon>Spirochaetota</taxon>
        <taxon>Spirochaetia</taxon>
        <taxon>Spirochaetales</taxon>
        <taxon>Spirochaetaceae</taxon>
        <taxon>Entomospira</taxon>
    </lineage>
</organism>
<dbReference type="EMBL" id="JAATLJ010000001">
    <property type="protein sequence ID" value="NIZ40493.1"/>
    <property type="molecule type" value="Genomic_DNA"/>
</dbReference>
<evidence type="ECO:0000256" key="6">
    <source>
        <dbReference type="ARBA" id="ARBA00022795"/>
    </source>
</evidence>
<dbReference type="PROSITE" id="PS01061">
    <property type="entry name" value="FLIP_2"/>
    <property type="match status" value="1"/>
</dbReference>
<keyword evidence="7 12" id="KW-0653">Protein transport</keyword>
<keyword evidence="13" id="KW-0969">Cilium</keyword>
<feature type="transmembrane region" description="Helical" evidence="12">
    <location>
        <begin position="243"/>
        <end position="263"/>
    </location>
</feature>
<keyword evidence="13" id="KW-0966">Cell projection</keyword>
<keyword evidence="5 12" id="KW-0812">Transmembrane</keyword>
<evidence type="ECO:0000256" key="7">
    <source>
        <dbReference type="ARBA" id="ARBA00022927"/>
    </source>
</evidence>
<name>A0A968GBC1_9SPIO</name>
<keyword evidence="4 12" id="KW-1003">Cell membrane</keyword>
<dbReference type="NCBIfam" id="TIGR01103">
    <property type="entry name" value="fliP"/>
    <property type="match status" value="1"/>
</dbReference>
<keyword evidence="6 12" id="KW-1005">Bacterial flagellum biogenesis</keyword>
<dbReference type="NCBIfam" id="NF009438">
    <property type="entry name" value="PRK12797.1"/>
    <property type="match status" value="1"/>
</dbReference>
<dbReference type="PANTHER" id="PTHR30587:SF0">
    <property type="entry name" value="FLAGELLAR BIOSYNTHETIC PROTEIN FLIP"/>
    <property type="match status" value="1"/>
</dbReference>
<evidence type="ECO:0000313" key="14">
    <source>
        <dbReference type="Proteomes" id="UP000711995"/>
    </source>
</evidence>
<dbReference type="PANTHER" id="PTHR30587">
    <property type="entry name" value="FLAGELLAR BIOSYNTHETIC PROTEIN FLIP"/>
    <property type="match status" value="1"/>
</dbReference>
<accession>A0A968GBC1</accession>
<sequence>MNKRILLIIVSIIGLNMQVIAQNFDIPLSDDGVLGGQIPIPMIGVNVLQPETGSQMAFSVQIMLLLAVLSLAPSFIILMTSFLRVSIVLDFVKRALSLQQAPPTQVINGLALFLTVLIMWPTFQEIYTTALAPARTGQMTASEMYSAAEAPIRRFMFEQVRKNPENVRLFMRLRNLPAPASLADIPTYILIPSFILHELTEAFKMGIYIYIPFIIIDMVVASALMAMGMIMLPPVMISMPFKLILFVMVDGWTLLTQQLILSFSGG</sequence>
<dbReference type="GO" id="GO:0009306">
    <property type="term" value="P:protein secretion"/>
    <property type="evidence" value="ECO:0007669"/>
    <property type="project" value="UniProtKB-UniRule"/>
</dbReference>
<dbReference type="Proteomes" id="UP000711995">
    <property type="component" value="Unassembled WGS sequence"/>
</dbReference>
<keyword evidence="9 12" id="KW-0472">Membrane</keyword>
<dbReference type="GO" id="GO:0005886">
    <property type="term" value="C:plasma membrane"/>
    <property type="evidence" value="ECO:0007669"/>
    <property type="project" value="UniProtKB-SubCell"/>
</dbReference>
<keyword evidence="13" id="KW-0282">Flagellum</keyword>
<evidence type="ECO:0000256" key="10">
    <source>
        <dbReference type="ARBA" id="ARBA00023143"/>
    </source>
</evidence>
<keyword evidence="11 12" id="KW-1006">Bacterial flagellum protein export</keyword>
<evidence type="ECO:0000256" key="3">
    <source>
        <dbReference type="ARBA" id="ARBA00022448"/>
    </source>
</evidence>
<dbReference type="InterPro" id="IPR005838">
    <property type="entry name" value="T3SS_IM_P"/>
</dbReference>
<dbReference type="PROSITE" id="PS01060">
    <property type="entry name" value="FLIP_1"/>
    <property type="match status" value="1"/>
</dbReference>
<evidence type="ECO:0000256" key="1">
    <source>
        <dbReference type="ARBA" id="ARBA00006257"/>
    </source>
</evidence>
<dbReference type="GO" id="GO:0009425">
    <property type="term" value="C:bacterial-type flagellum basal body"/>
    <property type="evidence" value="ECO:0007669"/>
    <property type="project" value="UniProtKB-SubCell"/>
</dbReference>
<comment type="caution">
    <text evidence="13">The sequence shown here is derived from an EMBL/GenBank/DDBJ whole genome shotgun (WGS) entry which is preliminary data.</text>
</comment>
<evidence type="ECO:0000313" key="13">
    <source>
        <dbReference type="EMBL" id="NIZ40493.1"/>
    </source>
</evidence>
<keyword evidence="14" id="KW-1185">Reference proteome</keyword>
<evidence type="ECO:0000256" key="5">
    <source>
        <dbReference type="ARBA" id="ARBA00022692"/>
    </source>
</evidence>
<dbReference type="GO" id="GO:0044781">
    <property type="term" value="P:bacterial-type flagellum organization"/>
    <property type="evidence" value="ECO:0007669"/>
    <property type="project" value="UniProtKB-UniRule"/>
</dbReference>
<comment type="subcellular location">
    <subcellularLocation>
        <location evidence="12">Cell membrane</location>
        <topology evidence="12">Multi-pass membrane protein</topology>
    </subcellularLocation>
    <subcellularLocation>
        <location evidence="12">Bacterial flagellum basal body</location>
    </subcellularLocation>
</comment>
<comment type="function">
    <text evidence="12">Plays a role in the flagellum-specific transport system.</text>
</comment>
<comment type="similarity">
    <text evidence="1 12">Belongs to the FliP/MopC/SpaP family.</text>
</comment>
<keyword evidence="10" id="KW-0975">Bacterial flagellum</keyword>
<dbReference type="InterPro" id="IPR005837">
    <property type="entry name" value="FliP"/>
</dbReference>
<dbReference type="RefSeq" id="WP_167700089.1">
    <property type="nucleotide sequence ID" value="NZ_CP118174.1"/>
</dbReference>
<dbReference type="PRINTS" id="PR00951">
    <property type="entry name" value="FLGBIOSNFLIP"/>
</dbReference>
<feature type="transmembrane region" description="Helical" evidence="12">
    <location>
        <begin position="207"/>
        <end position="231"/>
    </location>
</feature>
<gene>
    <name evidence="12 13" type="primary">fliP</name>
    <name evidence="13" type="ORF">HCT14_03050</name>
</gene>
<evidence type="ECO:0000256" key="8">
    <source>
        <dbReference type="ARBA" id="ARBA00022989"/>
    </source>
</evidence>
<dbReference type="PRINTS" id="PR01302">
    <property type="entry name" value="TYPE3IMPPROT"/>
</dbReference>
<keyword evidence="8 12" id="KW-1133">Transmembrane helix</keyword>
<feature type="transmembrane region" description="Helical" evidence="12">
    <location>
        <begin position="106"/>
        <end position="123"/>
    </location>
</feature>